<keyword evidence="10 13" id="KW-0239">DNA-directed DNA polymerase</keyword>
<dbReference type="Pfam" id="PF02811">
    <property type="entry name" value="PHP"/>
    <property type="match status" value="1"/>
</dbReference>
<dbReference type="NCBIfam" id="NF004225">
    <property type="entry name" value="PRK05672.1"/>
    <property type="match status" value="1"/>
</dbReference>
<dbReference type="SUPFAM" id="SSF89550">
    <property type="entry name" value="PHP domain-like"/>
    <property type="match status" value="1"/>
</dbReference>
<evidence type="ECO:0000313" key="16">
    <source>
        <dbReference type="EMBL" id="NYI68473.1"/>
    </source>
</evidence>
<feature type="domain" description="Polymerase/histidinol phosphatase N-terminal" evidence="15">
    <location>
        <begin position="68"/>
        <end position="135"/>
    </location>
</feature>
<evidence type="ECO:0000256" key="14">
    <source>
        <dbReference type="SAM" id="MobiDB-lite"/>
    </source>
</evidence>
<evidence type="ECO:0000256" key="9">
    <source>
        <dbReference type="ARBA" id="ARBA00022763"/>
    </source>
</evidence>
<feature type="compositionally biased region" description="Basic and acidic residues" evidence="14">
    <location>
        <begin position="11"/>
        <end position="27"/>
    </location>
</feature>
<dbReference type="SMART" id="SM00481">
    <property type="entry name" value="POLIIIAc"/>
    <property type="match status" value="1"/>
</dbReference>
<evidence type="ECO:0000313" key="17">
    <source>
        <dbReference type="Proteomes" id="UP000539111"/>
    </source>
</evidence>
<dbReference type="InterPro" id="IPR011708">
    <property type="entry name" value="DNA_pol3_alpha_NTPase_dom"/>
</dbReference>
<dbReference type="InterPro" id="IPR029460">
    <property type="entry name" value="DNAPol_HHH"/>
</dbReference>
<dbReference type="InterPro" id="IPR004805">
    <property type="entry name" value="DnaE2/DnaE/PolC"/>
</dbReference>
<keyword evidence="6 13" id="KW-0808">Transferase</keyword>
<evidence type="ECO:0000256" key="3">
    <source>
        <dbReference type="ARBA" id="ARBA00012417"/>
    </source>
</evidence>
<name>A0A7Z0D408_9MICO</name>
<sequence>MGFNNPNTRWADLERKLSDRAPARPDVDLWAGRRPAGADGNDAPAWSRKREPPEPRPVARPESVRPYAELHAHSTFSFLDGASGPEELAAEAARLGLTALALTDHDGLYGVVRFAQAAKEYGLDTVFGAELSLDLPPDPGGANDPPGEHLLVLARGITGYRSLSAAITAAQLAGGAKGRPVYDLDKLAEAAGGDWLILTGCRKSAVGRALASGKPGAPDAALGKLVRLFGPGNVVVELTPQGFPDDDERLDALAGLAEEAGLPIVATGNVHYAAPDDADLAAALASVRARGSLDDLEGWLPPSGAAHLRSGEEMARLLDRYPRAVENAARFGAECAFELHLAEPALPPFGVPDGHTYASWLRELSYRGAERLYGPRPPSGGDPANSSSNQDDLGRRAWAQIDRELHVIEKMNFPGYFLIVWDIAEFCRGNNIFCQGRGSAANSAVCYVLGITAVDAVHYRLLFDRFLAPDRDGYPDIDLDIESARREEVIQYVYTRYGRAYAAQVANVISYRPRSAVRDMAKALGHAPGQQDAWAKQIDRWRSVPDVADGVHSIPEPVVNLANRVLDFPRHLGIHSGGMVLADRPVGEVCPVEWGRMPGRTVLQWDKDDCADMKLVKFDLLGLGMLGALHEMVDQIEAFHGQRIERATIPPDDPDVYEMLCRADAIGVFQVESRAQLATLPRLKPRTFYDLAIEVALIRPGPIQGGSVHPYIRRRSGEEPVTYLHPLLEKSLRKTLGVPLFQEQLMAMAIDVAGFSGADADELRRAMGNKRSLVKMQRLRARFFDGMAANGITGDVADKIYEKMEAFANYGFPESHSISFAGLVYQSAWLKYYYPAAFCVGLLRSQPMGFYSPQSLITDARRHGVPIHRVDINASAAGATVQAGERPDGVDPPVAGIRLGLDAVRGLGSDAAAAIEAERAAGEYVSVADLTRRVRLSQKALEALATSGAFDCLGETRRSALWTVGGLAGDESARLPGTAPGTERGAVPTLPSMTALESSVADLWATGMTPDGYPTVHLRRALEARGVLSIEAMLRVRPGKRVLVAGVVTHRQRPATASGVTFINLEDETGMLNVVCSQGLWHRYRPVATRASALLVHGRVERKENVVSFSAEKLERLPMEGLGRSRDFQ</sequence>
<dbReference type="InterPro" id="IPR004365">
    <property type="entry name" value="NA-bd_OB_tRNA"/>
</dbReference>
<evidence type="ECO:0000256" key="12">
    <source>
        <dbReference type="ARBA" id="ARBA00049244"/>
    </source>
</evidence>
<gene>
    <name evidence="13" type="primary">dnaE2</name>
    <name evidence="16" type="ORF">BJY26_002779</name>
</gene>
<reference evidence="16 17" key="1">
    <citation type="submission" date="2020-07" db="EMBL/GenBank/DDBJ databases">
        <title>Sequencing the genomes of 1000 actinobacteria strains.</title>
        <authorList>
            <person name="Klenk H.-P."/>
        </authorList>
    </citation>
    <scope>NUCLEOTIDE SEQUENCE [LARGE SCALE GENOMIC DNA]</scope>
    <source>
        <strain evidence="16 17">DSM 26341</strain>
    </source>
</reference>
<evidence type="ECO:0000256" key="1">
    <source>
        <dbReference type="ARBA" id="ARBA00004496"/>
    </source>
</evidence>
<dbReference type="Gene3D" id="1.10.150.870">
    <property type="match status" value="1"/>
</dbReference>
<evidence type="ECO:0000256" key="2">
    <source>
        <dbReference type="ARBA" id="ARBA00007391"/>
    </source>
</evidence>
<organism evidence="16 17">
    <name type="scientific">Spelaeicoccus albus</name>
    <dbReference type="NCBI Taxonomy" id="1280376"/>
    <lineage>
        <taxon>Bacteria</taxon>
        <taxon>Bacillati</taxon>
        <taxon>Actinomycetota</taxon>
        <taxon>Actinomycetes</taxon>
        <taxon>Micrococcales</taxon>
        <taxon>Brevibacteriaceae</taxon>
        <taxon>Spelaeicoccus</taxon>
    </lineage>
</organism>
<dbReference type="AlphaFoldDB" id="A0A7Z0D408"/>
<evidence type="ECO:0000256" key="5">
    <source>
        <dbReference type="ARBA" id="ARBA00022490"/>
    </source>
</evidence>
<dbReference type="Pfam" id="PF14579">
    <property type="entry name" value="HHH_6"/>
    <property type="match status" value="1"/>
</dbReference>
<dbReference type="PANTHER" id="PTHR32294:SF4">
    <property type="entry name" value="ERROR-PRONE DNA POLYMERASE"/>
    <property type="match status" value="1"/>
</dbReference>
<dbReference type="Pfam" id="PF17657">
    <property type="entry name" value="DNA_pol3_finger"/>
    <property type="match status" value="1"/>
</dbReference>
<comment type="function">
    <text evidence="13">DNA polymerase involved in damage-induced mutagenesis and translesion synthesis (TLS). It is not the major replicative DNA polymerase.</text>
</comment>
<dbReference type="Pfam" id="PF07733">
    <property type="entry name" value="DNA_pol3_alpha"/>
    <property type="match status" value="1"/>
</dbReference>
<keyword evidence="11 13" id="KW-0234">DNA repair</keyword>
<dbReference type="GO" id="GO:0006260">
    <property type="term" value="P:DNA replication"/>
    <property type="evidence" value="ECO:0007669"/>
    <property type="project" value="UniProtKB-KW"/>
</dbReference>
<dbReference type="GO" id="GO:0005737">
    <property type="term" value="C:cytoplasm"/>
    <property type="evidence" value="ECO:0007669"/>
    <property type="project" value="UniProtKB-SubCell"/>
</dbReference>
<dbReference type="InterPro" id="IPR023073">
    <property type="entry name" value="DnaE2"/>
</dbReference>
<dbReference type="PANTHER" id="PTHR32294">
    <property type="entry name" value="DNA POLYMERASE III SUBUNIT ALPHA"/>
    <property type="match status" value="1"/>
</dbReference>
<keyword evidence="7 13" id="KW-0548">Nucleotidyltransferase</keyword>
<dbReference type="GO" id="GO:0003887">
    <property type="term" value="F:DNA-directed DNA polymerase activity"/>
    <property type="evidence" value="ECO:0007669"/>
    <property type="project" value="UniProtKB-UniRule"/>
</dbReference>
<dbReference type="Proteomes" id="UP000539111">
    <property type="component" value="Unassembled WGS sequence"/>
</dbReference>
<feature type="region of interest" description="Disordered" evidence="14">
    <location>
        <begin position="1"/>
        <end position="63"/>
    </location>
</feature>
<comment type="catalytic activity">
    <reaction evidence="12 13">
        <text>DNA(n) + a 2'-deoxyribonucleoside 5'-triphosphate = DNA(n+1) + diphosphate</text>
        <dbReference type="Rhea" id="RHEA:22508"/>
        <dbReference type="Rhea" id="RHEA-COMP:17339"/>
        <dbReference type="Rhea" id="RHEA-COMP:17340"/>
        <dbReference type="ChEBI" id="CHEBI:33019"/>
        <dbReference type="ChEBI" id="CHEBI:61560"/>
        <dbReference type="ChEBI" id="CHEBI:173112"/>
        <dbReference type="EC" id="2.7.7.7"/>
    </reaction>
</comment>
<dbReference type="RefSeq" id="WP_179428819.1">
    <property type="nucleotide sequence ID" value="NZ_JACBZP010000001.1"/>
</dbReference>
<comment type="caution">
    <text evidence="16">The sequence shown here is derived from an EMBL/GenBank/DDBJ whole genome shotgun (WGS) entry which is preliminary data.</text>
</comment>
<keyword evidence="8 13" id="KW-0235">DNA replication</keyword>
<dbReference type="GO" id="GO:0003676">
    <property type="term" value="F:nucleic acid binding"/>
    <property type="evidence" value="ECO:0007669"/>
    <property type="project" value="InterPro"/>
</dbReference>
<accession>A0A7Z0D408</accession>
<dbReference type="GO" id="GO:0008408">
    <property type="term" value="F:3'-5' exonuclease activity"/>
    <property type="evidence" value="ECO:0007669"/>
    <property type="project" value="InterPro"/>
</dbReference>
<evidence type="ECO:0000259" key="15">
    <source>
        <dbReference type="SMART" id="SM00481"/>
    </source>
</evidence>
<keyword evidence="5 13" id="KW-0963">Cytoplasm</keyword>
<dbReference type="InterPro" id="IPR040982">
    <property type="entry name" value="DNA_pol3_finger"/>
</dbReference>
<evidence type="ECO:0000256" key="4">
    <source>
        <dbReference type="ARBA" id="ARBA00017273"/>
    </source>
</evidence>
<dbReference type="CDD" id="cd07431">
    <property type="entry name" value="PHP_PolIIIA"/>
    <property type="match status" value="1"/>
</dbReference>
<dbReference type="InterPro" id="IPR003141">
    <property type="entry name" value="Pol/His_phosphatase_N"/>
</dbReference>
<dbReference type="HAMAP" id="MF_01902">
    <property type="entry name" value="DNApol_error_prone"/>
    <property type="match status" value="1"/>
</dbReference>
<dbReference type="NCBIfam" id="TIGR00594">
    <property type="entry name" value="polc"/>
    <property type="match status" value="1"/>
</dbReference>
<evidence type="ECO:0000256" key="13">
    <source>
        <dbReference type="HAMAP-Rule" id="MF_01902"/>
    </source>
</evidence>
<evidence type="ECO:0000256" key="10">
    <source>
        <dbReference type="ARBA" id="ARBA00022932"/>
    </source>
</evidence>
<dbReference type="CDD" id="cd04485">
    <property type="entry name" value="DnaE_OBF"/>
    <property type="match status" value="1"/>
</dbReference>
<proteinExistence type="inferred from homology"/>
<dbReference type="GO" id="GO:0006281">
    <property type="term" value="P:DNA repair"/>
    <property type="evidence" value="ECO:0007669"/>
    <property type="project" value="UniProtKB-UniRule"/>
</dbReference>
<keyword evidence="9 13" id="KW-0227">DNA damage</keyword>
<evidence type="ECO:0000256" key="6">
    <source>
        <dbReference type="ARBA" id="ARBA00022679"/>
    </source>
</evidence>
<dbReference type="EMBL" id="JACBZP010000001">
    <property type="protein sequence ID" value="NYI68473.1"/>
    <property type="molecule type" value="Genomic_DNA"/>
</dbReference>
<dbReference type="InterPro" id="IPR016195">
    <property type="entry name" value="Pol/histidinol_Pase-like"/>
</dbReference>
<feature type="region of interest" description="Disordered" evidence="14">
    <location>
        <begin position="372"/>
        <end position="392"/>
    </location>
</feature>
<protein>
    <recommendedName>
        <fullName evidence="4 13">Error-prone DNA polymerase</fullName>
        <ecNumber evidence="3 13">2.7.7.7</ecNumber>
    </recommendedName>
</protein>
<evidence type="ECO:0000256" key="11">
    <source>
        <dbReference type="ARBA" id="ARBA00023204"/>
    </source>
</evidence>
<dbReference type="Gene3D" id="3.20.20.140">
    <property type="entry name" value="Metal-dependent hydrolases"/>
    <property type="match status" value="1"/>
</dbReference>
<feature type="compositionally biased region" description="Basic and acidic residues" evidence="14">
    <location>
        <begin position="48"/>
        <end position="63"/>
    </location>
</feature>
<dbReference type="Pfam" id="PF01336">
    <property type="entry name" value="tRNA_anti-codon"/>
    <property type="match status" value="1"/>
</dbReference>
<comment type="similarity">
    <text evidence="2 13">Belongs to the DNA polymerase type-C family. DnaE2 subfamily.</text>
</comment>
<evidence type="ECO:0000256" key="7">
    <source>
        <dbReference type="ARBA" id="ARBA00022695"/>
    </source>
</evidence>
<dbReference type="EC" id="2.7.7.7" evidence="3 13"/>
<keyword evidence="17" id="KW-1185">Reference proteome</keyword>
<evidence type="ECO:0000256" key="8">
    <source>
        <dbReference type="ARBA" id="ARBA00022705"/>
    </source>
</evidence>
<dbReference type="InterPro" id="IPR004013">
    <property type="entry name" value="PHP_dom"/>
</dbReference>
<comment type="subcellular location">
    <subcellularLocation>
        <location evidence="1 13">Cytoplasm</location>
    </subcellularLocation>
</comment>